<evidence type="ECO:0000313" key="9">
    <source>
        <dbReference type="Proteomes" id="UP000013827"/>
    </source>
</evidence>
<dbReference type="PANTHER" id="PTHR11132">
    <property type="entry name" value="SOLUTE CARRIER FAMILY 35"/>
    <property type="match status" value="1"/>
</dbReference>
<keyword evidence="9" id="KW-1185">Reference proteome</keyword>
<dbReference type="AlphaFoldDB" id="A0A0D3INI4"/>
<evidence type="ECO:0000256" key="2">
    <source>
        <dbReference type="ARBA" id="ARBA00022692"/>
    </source>
</evidence>
<evidence type="ECO:0000256" key="1">
    <source>
        <dbReference type="ARBA" id="ARBA00004141"/>
    </source>
</evidence>
<feature type="transmembrane region" description="Helical" evidence="6">
    <location>
        <begin position="145"/>
        <end position="163"/>
    </location>
</feature>
<feature type="transmembrane region" description="Helical" evidence="6">
    <location>
        <begin position="206"/>
        <end position="227"/>
    </location>
</feature>
<reference evidence="9" key="1">
    <citation type="journal article" date="2013" name="Nature">
        <title>Pan genome of the phytoplankton Emiliania underpins its global distribution.</title>
        <authorList>
            <person name="Read B.A."/>
            <person name="Kegel J."/>
            <person name="Klute M.J."/>
            <person name="Kuo A."/>
            <person name="Lefebvre S.C."/>
            <person name="Maumus F."/>
            <person name="Mayer C."/>
            <person name="Miller J."/>
            <person name="Monier A."/>
            <person name="Salamov A."/>
            <person name="Young J."/>
            <person name="Aguilar M."/>
            <person name="Claverie J.M."/>
            <person name="Frickenhaus S."/>
            <person name="Gonzalez K."/>
            <person name="Herman E.K."/>
            <person name="Lin Y.C."/>
            <person name="Napier J."/>
            <person name="Ogata H."/>
            <person name="Sarno A.F."/>
            <person name="Shmutz J."/>
            <person name="Schroeder D."/>
            <person name="de Vargas C."/>
            <person name="Verret F."/>
            <person name="von Dassow P."/>
            <person name="Valentin K."/>
            <person name="Van de Peer Y."/>
            <person name="Wheeler G."/>
            <person name="Dacks J.B."/>
            <person name="Delwiche C.F."/>
            <person name="Dyhrman S.T."/>
            <person name="Glockner G."/>
            <person name="John U."/>
            <person name="Richards T."/>
            <person name="Worden A.Z."/>
            <person name="Zhang X."/>
            <person name="Grigoriev I.V."/>
            <person name="Allen A.E."/>
            <person name="Bidle K."/>
            <person name="Borodovsky M."/>
            <person name="Bowler C."/>
            <person name="Brownlee C."/>
            <person name="Cock J.M."/>
            <person name="Elias M."/>
            <person name="Gladyshev V.N."/>
            <person name="Groth M."/>
            <person name="Guda C."/>
            <person name="Hadaegh A."/>
            <person name="Iglesias-Rodriguez M.D."/>
            <person name="Jenkins J."/>
            <person name="Jones B.M."/>
            <person name="Lawson T."/>
            <person name="Leese F."/>
            <person name="Lindquist E."/>
            <person name="Lobanov A."/>
            <person name="Lomsadze A."/>
            <person name="Malik S.B."/>
            <person name="Marsh M.E."/>
            <person name="Mackinder L."/>
            <person name="Mock T."/>
            <person name="Mueller-Roeber B."/>
            <person name="Pagarete A."/>
            <person name="Parker M."/>
            <person name="Probert I."/>
            <person name="Quesneville H."/>
            <person name="Raines C."/>
            <person name="Rensing S.A."/>
            <person name="Riano-Pachon D.M."/>
            <person name="Richier S."/>
            <person name="Rokitta S."/>
            <person name="Shiraiwa Y."/>
            <person name="Soanes D.M."/>
            <person name="van der Giezen M."/>
            <person name="Wahlund T.M."/>
            <person name="Williams B."/>
            <person name="Wilson W."/>
            <person name="Wolfe G."/>
            <person name="Wurch L.L."/>
        </authorList>
    </citation>
    <scope>NUCLEOTIDE SEQUENCE</scope>
</reference>
<name>A0A0D3INI4_EMIH1</name>
<feature type="region of interest" description="Disordered" evidence="5">
    <location>
        <begin position="59"/>
        <end position="82"/>
    </location>
</feature>
<dbReference type="HOGENOM" id="CLU_781759_0_0_1"/>
<feature type="region of interest" description="Disordered" evidence="5">
    <location>
        <begin position="321"/>
        <end position="355"/>
    </location>
</feature>
<keyword evidence="4 6" id="KW-0472">Membrane</keyword>
<sequence>MPPASQRSTAYSMYSARRSFLSPPGPGAYQRGVNDSTLMLGDRAKAFHGDGFDQSRALLKERTGRPSPCDYSPSTLRSGRGLWSGRSSSIGLPLLPPPNRNPGPGEYSPMRPRAVGKSFGAVIRAAIPVLVALIAICVESKVPSKTEVACLAVISIGVMLAVWEESKNAVLGIVLTVVSSVMQSIQMSVTGRLMSGKSGKLNSFQMTFYTGPIAFATLLPFAFITEFNIFVESVTNKPIASLGFLLGSCCVAVVYNVVLFQSVGTLSSVGTAILGNVKIVLLLFLSSLILGELAGWSANQFLGCVLTFASAGAYSYIKATAPKPAPAPAPEPAPAPSQQPRLEGPGHGYIKQEGV</sequence>
<protein>
    <recommendedName>
        <fullName evidence="7">Sugar phosphate transporter domain-containing protein</fullName>
    </recommendedName>
</protein>
<dbReference type="KEGG" id="ehx:EMIHUDRAFT_452072"/>
<feature type="transmembrane region" description="Helical" evidence="6">
    <location>
        <begin position="272"/>
        <end position="290"/>
    </location>
</feature>
<feature type="compositionally biased region" description="Polar residues" evidence="5">
    <location>
        <begin position="1"/>
        <end position="12"/>
    </location>
</feature>
<proteinExistence type="predicted"/>
<evidence type="ECO:0000256" key="5">
    <source>
        <dbReference type="SAM" id="MobiDB-lite"/>
    </source>
</evidence>
<dbReference type="InterPro" id="IPR050186">
    <property type="entry name" value="TPT_transporter"/>
</dbReference>
<evidence type="ECO:0000256" key="6">
    <source>
        <dbReference type="SAM" id="Phobius"/>
    </source>
</evidence>
<comment type="subcellular location">
    <subcellularLocation>
        <location evidence="1">Membrane</location>
        <topology evidence="1">Multi-pass membrane protein</topology>
    </subcellularLocation>
</comment>
<evidence type="ECO:0000256" key="4">
    <source>
        <dbReference type="ARBA" id="ARBA00023136"/>
    </source>
</evidence>
<feature type="transmembrane region" description="Helical" evidence="6">
    <location>
        <begin position="239"/>
        <end position="260"/>
    </location>
</feature>
<organism evidence="8 9">
    <name type="scientific">Emiliania huxleyi (strain CCMP1516)</name>
    <dbReference type="NCBI Taxonomy" id="280463"/>
    <lineage>
        <taxon>Eukaryota</taxon>
        <taxon>Haptista</taxon>
        <taxon>Haptophyta</taxon>
        <taxon>Prymnesiophyceae</taxon>
        <taxon>Isochrysidales</taxon>
        <taxon>Noelaerhabdaceae</taxon>
        <taxon>Emiliania</taxon>
    </lineage>
</organism>
<dbReference type="EnsemblProtists" id="EOD12819">
    <property type="protein sequence ID" value="EOD12819"/>
    <property type="gene ID" value="EMIHUDRAFT_452072"/>
</dbReference>
<evidence type="ECO:0000256" key="3">
    <source>
        <dbReference type="ARBA" id="ARBA00022989"/>
    </source>
</evidence>
<feature type="transmembrane region" description="Helical" evidence="6">
    <location>
        <begin position="118"/>
        <end position="138"/>
    </location>
</feature>
<dbReference type="GO" id="GO:0016020">
    <property type="term" value="C:membrane"/>
    <property type="evidence" value="ECO:0007669"/>
    <property type="project" value="UniProtKB-SubCell"/>
</dbReference>
<evidence type="ECO:0000259" key="7">
    <source>
        <dbReference type="Pfam" id="PF03151"/>
    </source>
</evidence>
<reference evidence="8" key="2">
    <citation type="submission" date="2024-10" db="UniProtKB">
        <authorList>
            <consortium name="EnsemblProtists"/>
        </authorList>
    </citation>
    <scope>IDENTIFICATION</scope>
</reference>
<keyword evidence="3 6" id="KW-1133">Transmembrane helix</keyword>
<keyword evidence="2 6" id="KW-0812">Transmembrane</keyword>
<dbReference type="PaxDb" id="2903-EOD12819"/>
<feature type="region of interest" description="Disordered" evidence="5">
    <location>
        <begin position="1"/>
        <end position="34"/>
    </location>
</feature>
<dbReference type="InterPro" id="IPR004853">
    <property type="entry name" value="Sugar_P_trans_dom"/>
</dbReference>
<dbReference type="Proteomes" id="UP000013827">
    <property type="component" value="Unassembled WGS sequence"/>
</dbReference>
<dbReference type="RefSeq" id="XP_005765248.1">
    <property type="nucleotide sequence ID" value="XM_005765191.1"/>
</dbReference>
<feature type="domain" description="Sugar phosphate transporter" evidence="7">
    <location>
        <begin position="115"/>
        <end position="309"/>
    </location>
</feature>
<dbReference type="GeneID" id="17259082"/>
<dbReference type="Pfam" id="PF03151">
    <property type="entry name" value="TPT"/>
    <property type="match status" value="1"/>
</dbReference>
<evidence type="ECO:0000313" key="8">
    <source>
        <dbReference type="EnsemblProtists" id="EOD12819"/>
    </source>
</evidence>
<accession>A0A0D3INI4</accession>
<feature type="transmembrane region" description="Helical" evidence="6">
    <location>
        <begin position="169"/>
        <end position="185"/>
    </location>
</feature>
<feature type="compositionally biased region" description="Pro residues" evidence="5">
    <location>
        <begin position="323"/>
        <end position="337"/>
    </location>
</feature>